<evidence type="ECO:0000313" key="3">
    <source>
        <dbReference type="Proteomes" id="UP000324222"/>
    </source>
</evidence>
<comment type="caution">
    <text evidence="2">The sequence shown here is derived from an EMBL/GenBank/DDBJ whole genome shotgun (WGS) entry which is preliminary data.</text>
</comment>
<evidence type="ECO:0000256" key="1">
    <source>
        <dbReference type="SAM" id="MobiDB-lite"/>
    </source>
</evidence>
<dbReference type="AlphaFoldDB" id="A0A5B7DYF8"/>
<organism evidence="2 3">
    <name type="scientific">Portunus trituberculatus</name>
    <name type="common">Swimming crab</name>
    <name type="synonym">Neptunus trituberculatus</name>
    <dbReference type="NCBI Taxonomy" id="210409"/>
    <lineage>
        <taxon>Eukaryota</taxon>
        <taxon>Metazoa</taxon>
        <taxon>Ecdysozoa</taxon>
        <taxon>Arthropoda</taxon>
        <taxon>Crustacea</taxon>
        <taxon>Multicrustacea</taxon>
        <taxon>Malacostraca</taxon>
        <taxon>Eumalacostraca</taxon>
        <taxon>Eucarida</taxon>
        <taxon>Decapoda</taxon>
        <taxon>Pleocyemata</taxon>
        <taxon>Brachyura</taxon>
        <taxon>Eubrachyura</taxon>
        <taxon>Portunoidea</taxon>
        <taxon>Portunidae</taxon>
        <taxon>Portuninae</taxon>
        <taxon>Portunus</taxon>
    </lineage>
</organism>
<protein>
    <submittedName>
        <fullName evidence="2">Uncharacterized protein</fullName>
    </submittedName>
</protein>
<reference evidence="2 3" key="1">
    <citation type="submission" date="2019-05" db="EMBL/GenBank/DDBJ databases">
        <title>Another draft genome of Portunus trituberculatus and its Hox gene families provides insights of decapod evolution.</title>
        <authorList>
            <person name="Jeong J.-H."/>
            <person name="Song I."/>
            <person name="Kim S."/>
            <person name="Choi T."/>
            <person name="Kim D."/>
            <person name="Ryu S."/>
            <person name="Kim W."/>
        </authorList>
    </citation>
    <scope>NUCLEOTIDE SEQUENCE [LARGE SCALE GENOMIC DNA]</scope>
    <source>
        <tissue evidence="2">Muscle</tissue>
    </source>
</reference>
<sequence length="94" mass="10734">MSDQCLIYPYTHPFIPQEEALLCDERLRWQHRTCGSGVTRMQYRTAVKNDHDIDWRGQFYRKHSPIQPTESPIQAAGSPIHPTSSPIQAAGSLI</sequence>
<keyword evidence="3" id="KW-1185">Reference proteome</keyword>
<gene>
    <name evidence="2" type="ORF">E2C01_019140</name>
</gene>
<dbReference type="Proteomes" id="UP000324222">
    <property type="component" value="Unassembled WGS sequence"/>
</dbReference>
<proteinExistence type="predicted"/>
<dbReference type="EMBL" id="VSRR010001541">
    <property type="protein sequence ID" value="MPC26013.1"/>
    <property type="molecule type" value="Genomic_DNA"/>
</dbReference>
<evidence type="ECO:0000313" key="2">
    <source>
        <dbReference type="EMBL" id="MPC26013.1"/>
    </source>
</evidence>
<feature type="region of interest" description="Disordered" evidence="1">
    <location>
        <begin position="64"/>
        <end position="94"/>
    </location>
</feature>
<accession>A0A5B7DYF8</accession>
<name>A0A5B7DYF8_PORTR</name>